<evidence type="ECO:0000259" key="12">
    <source>
        <dbReference type="Pfam" id="PF21760"/>
    </source>
</evidence>
<evidence type="ECO:0000256" key="1">
    <source>
        <dbReference type="ARBA" id="ARBA00004651"/>
    </source>
</evidence>
<dbReference type="InterPro" id="IPR048634">
    <property type="entry name" value="SecD_SecF_C"/>
</dbReference>
<keyword evidence="2 9" id="KW-0813">Transport</keyword>
<keyword evidence="5 9" id="KW-0653">Protein transport</keyword>
<evidence type="ECO:0000256" key="4">
    <source>
        <dbReference type="ARBA" id="ARBA00022692"/>
    </source>
</evidence>
<dbReference type="PANTHER" id="PTHR30081">
    <property type="entry name" value="PROTEIN-EXPORT MEMBRANE PROTEIN SEC"/>
    <property type="match status" value="1"/>
</dbReference>
<dbReference type="NCBIfam" id="TIGR00966">
    <property type="entry name" value="transloc_SecF"/>
    <property type="match status" value="1"/>
</dbReference>
<dbReference type="RefSeq" id="WP_044229213.1">
    <property type="nucleotide sequence ID" value="NZ_JBKAGJ010000011.1"/>
</dbReference>
<dbReference type="InterPro" id="IPR005665">
    <property type="entry name" value="SecF_bac"/>
</dbReference>
<feature type="transmembrane region" description="Helical" evidence="9">
    <location>
        <begin position="572"/>
        <end position="593"/>
    </location>
</feature>
<dbReference type="AlphaFoldDB" id="A0A098RYC9"/>
<dbReference type="NCBIfam" id="TIGR01129">
    <property type="entry name" value="secD"/>
    <property type="match status" value="1"/>
</dbReference>
<keyword evidence="3 9" id="KW-1003">Cell membrane</keyword>
<feature type="transmembrane region" description="Helical" evidence="9">
    <location>
        <begin position="520"/>
        <end position="539"/>
    </location>
</feature>
<feature type="transmembrane region" description="Helical" evidence="9">
    <location>
        <begin position="839"/>
        <end position="857"/>
    </location>
</feature>
<dbReference type="FunFam" id="1.20.1640.10:FF:000004">
    <property type="entry name" value="Protein translocase subunit SecD"/>
    <property type="match status" value="1"/>
</dbReference>
<keyword evidence="4 9" id="KW-0812">Transmembrane</keyword>
<dbReference type="OrthoDB" id="9805019at2"/>
<dbReference type="NCBIfam" id="TIGR00916">
    <property type="entry name" value="2A0604s01"/>
    <property type="match status" value="2"/>
</dbReference>
<dbReference type="InterPro" id="IPR048631">
    <property type="entry name" value="SecD_1st"/>
</dbReference>
<evidence type="ECO:0000256" key="6">
    <source>
        <dbReference type="ARBA" id="ARBA00022989"/>
    </source>
</evidence>
<gene>
    <name evidence="10" type="primary">secF</name>
    <name evidence="9" type="synonym">secD</name>
    <name evidence="14" type="ORF">IX84_29345</name>
</gene>
<protein>
    <recommendedName>
        <fullName evidence="9 10">Multifunctional fusion protein</fullName>
    </recommendedName>
    <domain>
        <recommendedName>
            <fullName evidence="9">Protein translocase subunit SecD</fullName>
        </recommendedName>
    </domain>
    <domain>
        <recommendedName>
            <fullName evidence="10">Protein-export membrane protein SecF</fullName>
        </recommendedName>
    </domain>
</protein>
<organism evidence="14 15">
    <name type="scientific">Phaeodactylibacter xiamenensis</name>
    <dbReference type="NCBI Taxonomy" id="1524460"/>
    <lineage>
        <taxon>Bacteria</taxon>
        <taxon>Pseudomonadati</taxon>
        <taxon>Bacteroidota</taxon>
        <taxon>Saprospiria</taxon>
        <taxon>Saprospirales</taxon>
        <taxon>Haliscomenobacteraceae</taxon>
        <taxon>Phaeodactylibacter</taxon>
    </lineage>
</organism>
<feature type="transmembrane region" description="Helical" evidence="9">
    <location>
        <begin position="701"/>
        <end position="719"/>
    </location>
</feature>
<evidence type="ECO:0000256" key="10">
    <source>
        <dbReference type="HAMAP-Rule" id="MF_01464"/>
    </source>
</evidence>
<dbReference type="InterPro" id="IPR022645">
    <property type="entry name" value="SecD/SecF_bac"/>
</dbReference>
<accession>A0A098RYC9</accession>
<evidence type="ECO:0000256" key="3">
    <source>
        <dbReference type="ARBA" id="ARBA00022475"/>
    </source>
</evidence>
<feature type="domain" description="SecDF P1 head subdomain" evidence="13">
    <location>
        <begin position="398"/>
        <end position="496"/>
    </location>
</feature>
<feature type="transmembrane region" description="Helical" evidence="9">
    <location>
        <begin position="546"/>
        <end position="566"/>
    </location>
</feature>
<feature type="transmembrane region" description="Helical" evidence="9">
    <location>
        <begin position="974"/>
        <end position="997"/>
    </location>
</feature>
<feature type="transmembrane region" description="Helical" evidence="9">
    <location>
        <begin position="7"/>
        <end position="25"/>
    </location>
</feature>
<dbReference type="Proteomes" id="UP000029736">
    <property type="component" value="Unassembled WGS sequence"/>
</dbReference>
<keyword evidence="7 9" id="KW-0811">Translocation</keyword>
<feature type="transmembrane region" description="Helical" evidence="9">
    <location>
        <begin position="950"/>
        <end position="968"/>
    </location>
</feature>
<proteinExistence type="inferred from homology"/>
<dbReference type="PANTHER" id="PTHR30081:SF1">
    <property type="entry name" value="PROTEIN TRANSLOCASE SUBUNIT SECD"/>
    <property type="match status" value="1"/>
</dbReference>
<dbReference type="EMBL" id="JPOS01000092">
    <property type="protein sequence ID" value="KGE85184.1"/>
    <property type="molecule type" value="Genomic_DNA"/>
</dbReference>
<dbReference type="InterPro" id="IPR022813">
    <property type="entry name" value="SecD/SecF_arch_bac"/>
</dbReference>
<dbReference type="GO" id="GO:0015450">
    <property type="term" value="F:protein-transporting ATPase activity"/>
    <property type="evidence" value="ECO:0007669"/>
    <property type="project" value="InterPro"/>
</dbReference>
<comment type="subcellular location">
    <subcellularLocation>
        <location evidence="1 9">Cell membrane</location>
        <topology evidence="1 9">Multi-pass membrane protein</topology>
    </subcellularLocation>
</comment>
<feature type="transmembrane region" description="Helical" evidence="9">
    <location>
        <begin position="614"/>
        <end position="637"/>
    </location>
</feature>
<feature type="domain" description="Protein export membrane protein SecD/SecF C-terminal" evidence="11">
    <location>
        <begin position="820"/>
        <end position="1000"/>
    </location>
</feature>
<dbReference type="HAMAP" id="MF_01464_B">
    <property type="entry name" value="SecF_B"/>
    <property type="match status" value="1"/>
</dbReference>
<dbReference type="PRINTS" id="PR01755">
    <property type="entry name" value="SECFTRNLCASE"/>
</dbReference>
<dbReference type="InterPro" id="IPR054384">
    <property type="entry name" value="SecDF_P1_head"/>
</dbReference>
<comment type="caution">
    <text evidence="14">The sequence shown here is derived from an EMBL/GenBank/DDBJ whole genome shotgun (WGS) entry which is preliminary data.</text>
</comment>
<dbReference type="SUPFAM" id="SSF82866">
    <property type="entry name" value="Multidrug efflux transporter AcrB transmembrane domain"/>
    <property type="match status" value="2"/>
</dbReference>
<dbReference type="GO" id="GO:0005886">
    <property type="term" value="C:plasma membrane"/>
    <property type="evidence" value="ECO:0007669"/>
    <property type="project" value="UniProtKB-SubCell"/>
</dbReference>
<keyword evidence="6 9" id="KW-1133">Transmembrane helix</keyword>
<evidence type="ECO:0000259" key="11">
    <source>
        <dbReference type="Pfam" id="PF02355"/>
    </source>
</evidence>
<evidence type="ECO:0000259" key="13">
    <source>
        <dbReference type="Pfam" id="PF22599"/>
    </source>
</evidence>
<dbReference type="HAMAP" id="MF_01463_B">
    <property type="entry name" value="SecD_B"/>
    <property type="match status" value="1"/>
</dbReference>
<dbReference type="Pfam" id="PF02355">
    <property type="entry name" value="SecD_SecF_C"/>
    <property type="match status" value="2"/>
</dbReference>
<keyword evidence="8 9" id="KW-0472">Membrane</keyword>
<evidence type="ECO:0000256" key="8">
    <source>
        <dbReference type="ARBA" id="ARBA00023136"/>
    </source>
</evidence>
<feature type="transmembrane region" description="Helical" evidence="9">
    <location>
        <begin position="864"/>
        <end position="887"/>
    </location>
</feature>
<dbReference type="Pfam" id="PF21760">
    <property type="entry name" value="SecD_1st"/>
    <property type="match status" value="1"/>
</dbReference>
<dbReference type="STRING" id="1524460.IX84_29345"/>
<dbReference type="GO" id="GO:0006605">
    <property type="term" value="P:protein targeting"/>
    <property type="evidence" value="ECO:0007669"/>
    <property type="project" value="UniProtKB-UniRule"/>
</dbReference>
<dbReference type="GO" id="GO:0043952">
    <property type="term" value="P:protein transport by the Sec complex"/>
    <property type="evidence" value="ECO:0007669"/>
    <property type="project" value="UniProtKB-UniRule"/>
</dbReference>
<dbReference type="Pfam" id="PF22599">
    <property type="entry name" value="SecDF_P1_head"/>
    <property type="match status" value="1"/>
</dbReference>
<dbReference type="GO" id="GO:0065002">
    <property type="term" value="P:intracellular protein transmembrane transport"/>
    <property type="evidence" value="ECO:0007669"/>
    <property type="project" value="UniProtKB-UniRule"/>
</dbReference>
<evidence type="ECO:0000256" key="2">
    <source>
        <dbReference type="ARBA" id="ARBA00022448"/>
    </source>
</evidence>
<comment type="subunit">
    <text evidence="9">Forms a complex with SecF. Part of the essential Sec protein translocation apparatus which comprises SecA, SecYEG and auxiliary proteins SecDF. Other proteins may also be involved.</text>
</comment>
<feature type="transmembrane region" description="Helical" evidence="9">
    <location>
        <begin position="643"/>
        <end position="666"/>
    </location>
</feature>
<evidence type="ECO:0000256" key="5">
    <source>
        <dbReference type="ARBA" id="ARBA00022927"/>
    </source>
</evidence>
<dbReference type="InterPro" id="IPR022646">
    <property type="entry name" value="SecD/SecF_CS"/>
</dbReference>
<dbReference type="Gene3D" id="3.30.70.3220">
    <property type="match status" value="1"/>
</dbReference>
<evidence type="ECO:0000313" key="15">
    <source>
        <dbReference type="Proteomes" id="UP000029736"/>
    </source>
</evidence>
<comment type="similarity">
    <text evidence="9">Belongs to the SecD/SecF family. SecD subfamily.</text>
</comment>
<feature type="domain" description="Protein export membrane protein SecD/SecF C-terminal" evidence="11">
    <location>
        <begin position="497"/>
        <end position="664"/>
    </location>
</feature>
<dbReference type="NCBIfam" id="NF009585">
    <property type="entry name" value="PRK13024.1-5"/>
    <property type="match status" value="1"/>
</dbReference>
<dbReference type="Pfam" id="PF07549">
    <property type="entry name" value="Sec_GG"/>
    <property type="match status" value="2"/>
</dbReference>
<dbReference type="InterPro" id="IPR055344">
    <property type="entry name" value="SecD_SecF_C_bact"/>
</dbReference>
<comment type="subunit">
    <text evidence="10">Forms a complex with SecD. Part of the essential Sec protein translocation apparatus which comprises SecA, SecYEG and auxiliary proteins SecDF. Other proteins may also be involved.</text>
</comment>
<name>A0A098RYC9_9BACT</name>
<feature type="transmembrane region" description="Helical" evidence="9">
    <location>
        <begin position="899"/>
        <end position="919"/>
    </location>
</feature>
<comment type="function">
    <text evidence="9">Part of the Sec protein translocase complex. Interacts with the SecYEG preprotein conducting channel. SecDF uses the proton motive force (PMF) to complete protein translocation after the ATP-dependent function of SecA.</text>
</comment>
<dbReference type="InterPro" id="IPR005791">
    <property type="entry name" value="SecD"/>
</dbReference>
<keyword evidence="15" id="KW-1185">Reference proteome</keyword>
<evidence type="ECO:0000256" key="9">
    <source>
        <dbReference type="HAMAP-Rule" id="MF_01463"/>
    </source>
</evidence>
<evidence type="ECO:0000313" key="14">
    <source>
        <dbReference type="EMBL" id="KGE85184.1"/>
    </source>
</evidence>
<sequence>MQGKGVVKFFLVVMTIVTLVQYFFILPTQKVEKAAEEYARTSTSNLSEDLQKTAFKMKRAEFLDSMSSEEVFKIPLLKSYTYQELKSQQLALGLDLKGGMSVVLQVDLRQFIRALANDSKDPTFEEALNRASQAQKTEQADFVSLFFDAWNEVKGDKKLAPIFTRNEALRDEINYETGDGEVVRVIRAKADETVDLTFKLLKERIDKLGVTQPNVSLDASRDLIIVELPGIDNPERARTFLEAAAKLEFYNVFRISDPGVQQAFIEANQRLAQTMSGSSVDREILRIDTTFATDSLGNVIAGEITSIDTIYGSASQSGPLFEALTLNTTGAQGLAVLGFAKKNQRRYIDSLLAKPDVKSLFPRDMVLRWGKDPMKDFETNEVTDNYELYALKPSRDGKAAMTGDHVVDASANPDPQTNEVAVSLKMDNTGAKIWGQLTTEAAQDNNREIAIVLDDEVVSAPRVINPILTGDSQITGSFSIQEGKDLANILQIGKLPTDTEIIQESLVGPSLGEENIRNSTIALTIGFVLVLLFMIAYYGGGGIVSILALILNIFFIFGALASYGTVLTLPGIAGIVLTIGMAVDANVIIYERIREELREGKSLLMAVSDGFQNSYSAIIDANVTTLLTAFVLAYFGLGPIKGFAVVLIIGVLSSLFTAVLVGRLMIDQWLKNKDRSMSFSTGLSKNAFADLSIDWLGKRKMAYIISGAIILAGLVSMATRGFELGVDFKGGYSYNVTIEGAEVEASALRSALTEAFEGNEPIVKSVDTENTYNVVTDYLVESTDDDADKKVMMALYNGVNSIAGGNIDLEQFKAPDGNGTHVESSSKVGPTIADDIKSSAFYAATFALLLIFLYIFIRFSKWQYSLGAVAALFHDTLVVMGIFSIFHGILPFSLEIDQAFIAAILTVIGYSINDTVVVFDRIREFLNNYTKSSKEEVINSAVNSTVSRTIITSLTTLFVVAILFFFGGASIRGFAFALLVGILVGTYSSIFVATPIMSDLTGELRAKDTKSDKKGFSKAAESAR</sequence>
<feature type="domain" description="Protein translocase subunit SecDF P1" evidence="12">
    <location>
        <begin position="198"/>
        <end position="252"/>
    </location>
</feature>
<dbReference type="Gene3D" id="1.20.1640.10">
    <property type="entry name" value="Multidrug efflux transporter AcrB transmembrane domain"/>
    <property type="match status" value="2"/>
</dbReference>
<dbReference type="Gene3D" id="3.30.1360.200">
    <property type="match status" value="1"/>
</dbReference>
<comment type="similarity">
    <text evidence="10">Belongs to the SecD/SecF family. SecF subfamily.</text>
</comment>
<reference evidence="14 15" key="1">
    <citation type="journal article" date="2014" name="Int. J. Syst. Evol. Microbiol.">
        <title>Phaeodactylibacter xiamenensis gen. nov., sp. nov., a member of the family Saprospiraceae isolated from the marine alga Phaeodactylum tricornutum.</title>
        <authorList>
            <person name="Chen Z.Jr."/>
            <person name="Lei X."/>
            <person name="Lai Q."/>
            <person name="Li Y."/>
            <person name="Zhang B."/>
            <person name="Zhang J."/>
            <person name="Zhang H."/>
            <person name="Yang L."/>
            <person name="Zheng W."/>
            <person name="Tian Y."/>
            <person name="Yu Z."/>
            <person name="Xu H.Jr."/>
            <person name="Zheng T."/>
        </authorList>
    </citation>
    <scope>NUCLEOTIDE SEQUENCE [LARGE SCALE GENOMIC DNA]</scope>
    <source>
        <strain evidence="14 15">KD52</strain>
    </source>
</reference>
<evidence type="ECO:0000256" key="7">
    <source>
        <dbReference type="ARBA" id="ARBA00023010"/>
    </source>
</evidence>
<comment type="caution">
    <text evidence="9">Lacks conserved residue(s) required for the propagation of feature annotation.</text>
</comment>